<dbReference type="Gene3D" id="3.30.700.10">
    <property type="entry name" value="Glycoprotein, Type 4 Pilin"/>
    <property type="match status" value="1"/>
</dbReference>
<dbReference type="InterPro" id="IPR012902">
    <property type="entry name" value="N_methyl_site"/>
</dbReference>
<dbReference type="NCBIfam" id="TIGR04294">
    <property type="entry name" value="pre_pil_HX9DG"/>
    <property type="match status" value="1"/>
</dbReference>
<name>A0A5B9WCX7_9BACT</name>
<evidence type="ECO:0000313" key="3">
    <source>
        <dbReference type="Proteomes" id="UP000324233"/>
    </source>
</evidence>
<dbReference type="PANTHER" id="PTHR30093:SF2">
    <property type="entry name" value="TYPE II SECRETION SYSTEM PROTEIN H"/>
    <property type="match status" value="1"/>
</dbReference>
<dbReference type="AlphaFoldDB" id="A0A5B9WCX7"/>
<proteinExistence type="predicted"/>
<dbReference type="PROSITE" id="PS00409">
    <property type="entry name" value="PROKAR_NTER_METHYL"/>
    <property type="match status" value="1"/>
</dbReference>
<keyword evidence="3" id="KW-1185">Reference proteome</keyword>
<dbReference type="PANTHER" id="PTHR30093">
    <property type="entry name" value="GENERAL SECRETION PATHWAY PROTEIN G"/>
    <property type="match status" value="1"/>
</dbReference>
<sequence>MKKPSRTRGFTLIELLVVIAIIAVLIALLLPAVQSAREAARRAQCVNNMKQIGLAVHNYVSTNEAIPPSAIYSTTQNYQDQGVLCRLLPYLEQVATSNSINYNYGVRGIWVTGGSWSAPPMDQDVWAGDWGRCNATANITYISAFLCPSDAENGGNNQFFINGQNRLVSTTDYYWNVGTARFFNNGMVNGPSYSPGVLDNGQLNGAQCAGRPVRMASFTDGTSNTAIMSESLQSRSGQELGSLGLRMVYGDNNGPNYASFVGKGTPGNPADWQAAQFCQNTSLGDNYYWKGEFALSGGHNLYSHTQTPNRKSCYWMDSSQAPGTSGGQDYQGATHTMVAASSVHPGGVNVLFMDGSVKFVKNSVSFAAWYAIATVAGGEVVSADAF</sequence>
<dbReference type="Pfam" id="PF07963">
    <property type="entry name" value="N_methyl"/>
    <property type="match status" value="1"/>
</dbReference>
<dbReference type="SUPFAM" id="SSF54523">
    <property type="entry name" value="Pili subunits"/>
    <property type="match status" value="1"/>
</dbReference>
<dbReference type="OrthoDB" id="209901at2"/>
<dbReference type="NCBIfam" id="TIGR02532">
    <property type="entry name" value="IV_pilin_GFxxxE"/>
    <property type="match status" value="1"/>
</dbReference>
<feature type="domain" description="DUF1559" evidence="1">
    <location>
        <begin position="34"/>
        <end position="364"/>
    </location>
</feature>
<dbReference type="EMBL" id="CP042997">
    <property type="protein sequence ID" value="QEH38343.1"/>
    <property type="molecule type" value="Genomic_DNA"/>
</dbReference>
<dbReference type="RefSeq" id="WP_148597794.1">
    <property type="nucleotide sequence ID" value="NZ_CP042997.1"/>
</dbReference>
<reference evidence="2 3" key="1">
    <citation type="submission" date="2019-08" db="EMBL/GenBank/DDBJ databases">
        <title>Deep-cultivation of Planctomycetes and their phenomic and genomic characterization uncovers novel biology.</title>
        <authorList>
            <person name="Wiegand S."/>
            <person name="Jogler M."/>
            <person name="Boedeker C."/>
            <person name="Pinto D."/>
            <person name="Vollmers J."/>
            <person name="Rivas-Marin E."/>
            <person name="Kohn T."/>
            <person name="Peeters S.H."/>
            <person name="Heuer A."/>
            <person name="Rast P."/>
            <person name="Oberbeckmann S."/>
            <person name="Bunk B."/>
            <person name="Jeske O."/>
            <person name="Meyerdierks A."/>
            <person name="Storesund J.E."/>
            <person name="Kallscheuer N."/>
            <person name="Luecker S."/>
            <person name="Lage O.M."/>
            <person name="Pohl T."/>
            <person name="Merkel B.J."/>
            <person name="Hornburger P."/>
            <person name="Mueller R.-W."/>
            <person name="Bruemmer F."/>
            <person name="Labrenz M."/>
            <person name="Spormann A.M."/>
            <person name="Op den Camp H."/>
            <person name="Overmann J."/>
            <person name="Amann R."/>
            <person name="Jetten M.S.M."/>
            <person name="Mascher T."/>
            <person name="Medema M.H."/>
            <person name="Devos D.P."/>
            <person name="Kaster A.-K."/>
            <person name="Ovreas L."/>
            <person name="Rohde M."/>
            <person name="Galperin M.Y."/>
            <person name="Jogler C."/>
        </authorList>
    </citation>
    <scope>NUCLEOTIDE SEQUENCE [LARGE SCALE GENOMIC DNA]</scope>
    <source>
        <strain evidence="2 3">OJF2</strain>
    </source>
</reference>
<dbReference type="InterPro" id="IPR027558">
    <property type="entry name" value="Pre_pil_HX9DG_C"/>
</dbReference>
<evidence type="ECO:0000313" key="2">
    <source>
        <dbReference type="EMBL" id="QEH38343.1"/>
    </source>
</evidence>
<dbReference type="KEGG" id="agv:OJF2_69440"/>
<organism evidence="2 3">
    <name type="scientific">Aquisphaera giovannonii</name>
    <dbReference type="NCBI Taxonomy" id="406548"/>
    <lineage>
        <taxon>Bacteria</taxon>
        <taxon>Pseudomonadati</taxon>
        <taxon>Planctomycetota</taxon>
        <taxon>Planctomycetia</taxon>
        <taxon>Isosphaerales</taxon>
        <taxon>Isosphaeraceae</taxon>
        <taxon>Aquisphaera</taxon>
    </lineage>
</organism>
<gene>
    <name evidence="2" type="ORF">OJF2_69440</name>
</gene>
<accession>A0A5B9WCX7</accession>
<dbReference type="InterPro" id="IPR011453">
    <property type="entry name" value="DUF1559"/>
</dbReference>
<dbReference type="InterPro" id="IPR045584">
    <property type="entry name" value="Pilin-like"/>
</dbReference>
<protein>
    <submittedName>
        <fullName evidence="2">Putative major pilin subunit</fullName>
    </submittedName>
</protein>
<dbReference type="Proteomes" id="UP000324233">
    <property type="component" value="Chromosome"/>
</dbReference>
<evidence type="ECO:0000259" key="1">
    <source>
        <dbReference type="Pfam" id="PF07596"/>
    </source>
</evidence>
<dbReference type="Pfam" id="PF07596">
    <property type="entry name" value="SBP_bac_10"/>
    <property type="match status" value="1"/>
</dbReference>